<feature type="short sequence motif" description="Histidine triad motif" evidence="1">
    <location>
        <begin position="12"/>
        <end position="16"/>
    </location>
</feature>
<proteinExistence type="predicted"/>
<reference evidence="4" key="1">
    <citation type="journal article" date="2019" name="Int. J. Syst. Evol. Microbiol.">
        <title>The Global Catalogue of Microorganisms (GCM) 10K type strain sequencing project: providing services to taxonomists for standard genome sequencing and annotation.</title>
        <authorList>
            <consortium name="The Broad Institute Genomics Platform"/>
            <consortium name="The Broad Institute Genome Sequencing Center for Infectious Disease"/>
            <person name="Wu L."/>
            <person name="Ma J."/>
        </authorList>
    </citation>
    <scope>NUCLEOTIDE SEQUENCE [LARGE SCALE GENOMIC DNA]</scope>
    <source>
        <strain evidence="4">CCM 7044</strain>
    </source>
</reference>
<dbReference type="SUPFAM" id="SSF54197">
    <property type="entry name" value="HIT-like"/>
    <property type="match status" value="1"/>
</dbReference>
<keyword evidence="3" id="KW-0489">Methyltransferase</keyword>
<dbReference type="Proteomes" id="UP001597479">
    <property type="component" value="Unassembled WGS sequence"/>
</dbReference>
<sequence>MPRADAWQTVFHFHVHVVPRFRDSPDRDALRLPWTPTPGDPARITAAAELLRSAT</sequence>
<organism evidence="3 4">
    <name type="scientific">Promicromonospora vindobonensis</name>
    <dbReference type="NCBI Taxonomy" id="195748"/>
    <lineage>
        <taxon>Bacteria</taxon>
        <taxon>Bacillati</taxon>
        <taxon>Actinomycetota</taxon>
        <taxon>Actinomycetes</taxon>
        <taxon>Micrococcales</taxon>
        <taxon>Promicromonosporaceae</taxon>
        <taxon>Promicromonospora</taxon>
    </lineage>
</organism>
<feature type="domain" description="HIT" evidence="2">
    <location>
        <begin position="1"/>
        <end position="27"/>
    </location>
</feature>
<comment type="caution">
    <text evidence="3">The sequence shown here is derived from an EMBL/GenBank/DDBJ whole genome shotgun (WGS) entry which is preliminary data.</text>
</comment>
<dbReference type="EMBL" id="JBHUOG010000001">
    <property type="protein sequence ID" value="MFD2794220.1"/>
    <property type="molecule type" value="Genomic_DNA"/>
</dbReference>
<protein>
    <submittedName>
        <fullName evidence="3">HIT family protein</fullName>
        <ecNumber evidence="3">2.1.1.-</ecNumber>
    </submittedName>
</protein>
<keyword evidence="3" id="KW-0808">Transferase</keyword>
<dbReference type="Gene3D" id="3.30.428.10">
    <property type="entry name" value="HIT-like"/>
    <property type="match status" value="1"/>
</dbReference>
<evidence type="ECO:0000313" key="3">
    <source>
        <dbReference type="EMBL" id="MFD2794220.1"/>
    </source>
</evidence>
<dbReference type="InterPro" id="IPR036265">
    <property type="entry name" value="HIT-like_sf"/>
</dbReference>
<evidence type="ECO:0000313" key="4">
    <source>
        <dbReference type="Proteomes" id="UP001597479"/>
    </source>
</evidence>
<accession>A0ABW5VSJ1</accession>
<dbReference type="EC" id="2.1.1.-" evidence="3"/>
<keyword evidence="4" id="KW-1185">Reference proteome</keyword>
<gene>
    <name evidence="3" type="ORF">ACFS27_11740</name>
</gene>
<dbReference type="InterPro" id="IPR011146">
    <property type="entry name" value="HIT-like"/>
</dbReference>
<dbReference type="RefSeq" id="WP_377183100.1">
    <property type="nucleotide sequence ID" value="NZ_JBHUOG010000001.1"/>
</dbReference>
<dbReference type="GO" id="GO:0032259">
    <property type="term" value="P:methylation"/>
    <property type="evidence" value="ECO:0007669"/>
    <property type="project" value="UniProtKB-KW"/>
</dbReference>
<dbReference type="PROSITE" id="PS51084">
    <property type="entry name" value="HIT_2"/>
    <property type="match status" value="1"/>
</dbReference>
<name>A0ABW5VSJ1_9MICO</name>
<evidence type="ECO:0000259" key="2">
    <source>
        <dbReference type="PROSITE" id="PS51084"/>
    </source>
</evidence>
<dbReference type="GO" id="GO:0008168">
    <property type="term" value="F:methyltransferase activity"/>
    <property type="evidence" value="ECO:0007669"/>
    <property type="project" value="UniProtKB-KW"/>
</dbReference>
<evidence type="ECO:0000256" key="1">
    <source>
        <dbReference type="PROSITE-ProRule" id="PRU00464"/>
    </source>
</evidence>